<evidence type="ECO:0000313" key="2">
    <source>
        <dbReference type="EMBL" id="OEG08826.1"/>
    </source>
</evidence>
<dbReference type="RefSeq" id="WP_069665147.1">
    <property type="nucleotide sequence ID" value="NZ_JBHUJJ010000001.1"/>
</dbReference>
<keyword evidence="1" id="KW-0812">Transmembrane</keyword>
<sequence length="70" mass="7164">MHSLFSAVGAITMPTAPKVDLSAGIQWIVDFATSIFTDNALIIIGAGLAISALFAAPAIAKRFGKSAMKG</sequence>
<comment type="caution">
    <text evidence="2">The sequence shown here is derived from an EMBL/GenBank/DDBJ whole genome shotgun (WGS) entry which is preliminary data.</text>
</comment>
<accession>A0A1E5G800</accession>
<protein>
    <submittedName>
        <fullName evidence="2">Uncharacterized protein</fullName>
    </submittedName>
</protein>
<dbReference type="AlphaFoldDB" id="A0A1E5G800"/>
<reference evidence="4" key="2">
    <citation type="submission" date="2016-09" db="EMBL/GenBank/DDBJ databases">
        <authorList>
            <person name="Gulvik C.A."/>
        </authorList>
    </citation>
    <scope>NUCLEOTIDE SEQUENCE [LARGE SCALE GENOMIC DNA]</scope>
    <source>
        <strain evidence="4">LMG 8895</strain>
    </source>
</reference>
<feature type="transmembrane region" description="Helical" evidence="1">
    <location>
        <begin position="40"/>
        <end position="60"/>
    </location>
</feature>
<keyword evidence="1" id="KW-1133">Transmembrane helix</keyword>
<dbReference type="EMBL" id="MIJY01000046">
    <property type="protein sequence ID" value="OEG08836.1"/>
    <property type="molecule type" value="Genomic_DNA"/>
</dbReference>
<keyword evidence="1" id="KW-0472">Membrane</keyword>
<name>A0A1E5G800_9ENTE</name>
<gene>
    <name evidence="2" type="ORF">BCR25_12905</name>
    <name evidence="3" type="ORF">BCR25_12955</name>
</gene>
<keyword evidence="4" id="KW-1185">Reference proteome</keyword>
<evidence type="ECO:0000313" key="3">
    <source>
        <dbReference type="EMBL" id="OEG08836.1"/>
    </source>
</evidence>
<evidence type="ECO:0000256" key="1">
    <source>
        <dbReference type="SAM" id="Phobius"/>
    </source>
</evidence>
<reference evidence="2" key="1">
    <citation type="submission" date="2016-09" db="EMBL/GenBank/DDBJ databases">
        <authorList>
            <person name="Capua I."/>
            <person name="De Benedictis P."/>
            <person name="Joannis T."/>
            <person name="Lombin L.H."/>
            <person name="Cattoli G."/>
        </authorList>
    </citation>
    <scope>NUCLEOTIDE SEQUENCE [LARGE SCALE GENOMIC DNA]</scope>
    <source>
        <strain evidence="2">LMG 8895</strain>
    </source>
</reference>
<dbReference type="Proteomes" id="UP000095094">
    <property type="component" value="Unassembled WGS sequence"/>
</dbReference>
<dbReference type="EMBL" id="MIJY01000046">
    <property type="protein sequence ID" value="OEG08826.1"/>
    <property type="molecule type" value="Genomic_DNA"/>
</dbReference>
<proteinExistence type="predicted"/>
<evidence type="ECO:0000313" key="4">
    <source>
        <dbReference type="Proteomes" id="UP000095094"/>
    </source>
</evidence>
<organism evidence="2 4">
    <name type="scientific">Enterococcus termitis</name>
    <dbReference type="NCBI Taxonomy" id="332950"/>
    <lineage>
        <taxon>Bacteria</taxon>
        <taxon>Bacillati</taxon>
        <taxon>Bacillota</taxon>
        <taxon>Bacilli</taxon>
        <taxon>Lactobacillales</taxon>
        <taxon>Enterococcaceae</taxon>
        <taxon>Enterococcus</taxon>
    </lineage>
</organism>